<name>A0A0D0AZD8_9AGAM</name>
<dbReference type="InterPro" id="IPR001680">
    <property type="entry name" value="WD40_rpt"/>
</dbReference>
<sequence>EGHGREIGSMSYFPDGQRLISGSGDKTTRQWDLKTGKEIVEARGVCEESVYAVAVSRN</sequence>
<evidence type="ECO:0000313" key="4">
    <source>
        <dbReference type="Proteomes" id="UP000054485"/>
    </source>
</evidence>
<dbReference type="InterPro" id="IPR036322">
    <property type="entry name" value="WD40_repeat_dom_sf"/>
</dbReference>
<feature type="repeat" description="WD" evidence="1">
    <location>
        <begin position="1"/>
        <end position="41"/>
    </location>
</feature>
<dbReference type="SUPFAM" id="SSF50978">
    <property type="entry name" value="WD40 repeat-like"/>
    <property type="match status" value="1"/>
</dbReference>
<dbReference type="HOGENOM" id="CLU_000288_57_30_1"/>
<evidence type="ECO:0000313" key="3">
    <source>
        <dbReference type="EMBL" id="KIK43119.1"/>
    </source>
</evidence>
<feature type="non-terminal residue" evidence="3">
    <location>
        <position position="1"/>
    </location>
</feature>
<evidence type="ECO:0000256" key="1">
    <source>
        <dbReference type="PROSITE-ProRule" id="PRU00221"/>
    </source>
</evidence>
<organism evidence="3 4">
    <name type="scientific">Suillus luteus UH-Slu-Lm8-n1</name>
    <dbReference type="NCBI Taxonomy" id="930992"/>
    <lineage>
        <taxon>Eukaryota</taxon>
        <taxon>Fungi</taxon>
        <taxon>Dikarya</taxon>
        <taxon>Basidiomycota</taxon>
        <taxon>Agaricomycotina</taxon>
        <taxon>Agaricomycetes</taxon>
        <taxon>Agaricomycetidae</taxon>
        <taxon>Boletales</taxon>
        <taxon>Suillineae</taxon>
        <taxon>Suillaceae</taxon>
        <taxon>Suillus</taxon>
    </lineage>
</organism>
<evidence type="ECO:0000256" key="2">
    <source>
        <dbReference type="SAM" id="MobiDB-lite"/>
    </source>
</evidence>
<feature type="region of interest" description="Disordered" evidence="2">
    <location>
        <begin position="1"/>
        <end position="27"/>
    </location>
</feature>
<reference evidence="3 4" key="1">
    <citation type="submission" date="2014-04" db="EMBL/GenBank/DDBJ databases">
        <authorList>
            <consortium name="DOE Joint Genome Institute"/>
            <person name="Kuo A."/>
            <person name="Ruytinx J."/>
            <person name="Rineau F."/>
            <person name="Colpaert J."/>
            <person name="Kohler A."/>
            <person name="Nagy L.G."/>
            <person name="Floudas D."/>
            <person name="Copeland A."/>
            <person name="Barry K.W."/>
            <person name="Cichocki N."/>
            <person name="Veneault-Fourrey C."/>
            <person name="LaButti K."/>
            <person name="Lindquist E.A."/>
            <person name="Lipzen A."/>
            <person name="Lundell T."/>
            <person name="Morin E."/>
            <person name="Murat C."/>
            <person name="Sun H."/>
            <person name="Tunlid A."/>
            <person name="Henrissat B."/>
            <person name="Grigoriev I.V."/>
            <person name="Hibbett D.S."/>
            <person name="Martin F."/>
            <person name="Nordberg H.P."/>
            <person name="Cantor M.N."/>
            <person name="Hua S.X."/>
        </authorList>
    </citation>
    <scope>NUCLEOTIDE SEQUENCE [LARGE SCALE GENOMIC DNA]</scope>
    <source>
        <strain evidence="3 4">UH-Slu-Lm8-n1</strain>
    </source>
</reference>
<accession>A0A0D0AZD8</accession>
<dbReference type="STRING" id="930992.A0A0D0AZD8"/>
<dbReference type="AlphaFoldDB" id="A0A0D0AZD8"/>
<dbReference type="EMBL" id="KN835220">
    <property type="protein sequence ID" value="KIK43119.1"/>
    <property type="molecule type" value="Genomic_DNA"/>
</dbReference>
<dbReference type="PROSITE" id="PS50294">
    <property type="entry name" value="WD_REPEATS_REGION"/>
    <property type="match status" value="1"/>
</dbReference>
<feature type="non-terminal residue" evidence="3">
    <location>
        <position position="58"/>
    </location>
</feature>
<keyword evidence="1" id="KW-0853">WD repeat</keyword>
<proteinExistence type="predicted"/>
<dbReference type="InParanoid" id="A0A0D0AZD8"/>
<dbReference type="OrthoDB" id="2679540at2759"/>
<reference evidence="4" key="2">
    <citation type="submission" date="2015-01" db="EMBL/GenBank/DDBJ databases">
        <title>Evolutionary Origins and Diversification of the Mycorrhizal Mutualists.</title>
        <authorList>
            <consortium name="DOE Joint Genome Institute"/>
            <consortium name="Mycorrhizal Genomics Consortium"/>
            <person name="Kohler A."/>
            <person name="Kuo A."/>
            <person name="Nagy L.G."/>
            <person name="Floudas D."/>
            <person name="Copeland A."/>
            <person name="Barry K.W."/>
            <person name="Cichocki N."/>
            <person name="Veneault-Fourrey C."/>
            <person name="LaButti K."/>
            <person name="Lindquist E.A."/>
            <person name="Lipzen A."/>
            <person name="Lundell T."/>
            <person name="Morin E."/>
            <person name="Murat C."/>
            <person name="Riley R."/>
            <person name="Ohm R."/>
            <person name="Sun H."/>
            <person name="Tunlid A."/>
            <person name="Henrissat B."/>
            <person name="Grigoriev I.V."/>
            <person name="Hibbett D.S."/>
            <person name="Martin F."/>
        </authorList>
    </citation>
    <scope>NUCLEOTIDE SEQUENCE [LARGE SCALE GENOMIC DNA]</scope>
    <source>
        <strain evidence="4">UH-Slu-Lm8-n1</strain>
    </source>
</reference>
<protein>
    <submittedName>
        <fullName evidence="3">Uncharacterized protein</fullName>
    </submittedName>
</protein>
<dbReference type="InterPro" id="IPR015943">
    <property type="entry name" value="WD40/YVTN_repeat-like_dom_sf"/>
</dbReference>
<keyword evidence="4" id="KW-1185">Reference proteome</keyword>
<dbReference type="Gene3D" id="2.130.10.10">
    <property type="entry name" value="YVTN repeat-like/Quinoprotein amine dehydrogenase"/>
    <property type="match status" value="1"/>
</dbReference>
<dbReference type="Proteomes" id="UP000054485">
    <property type="component" value="Unassembled WGS sequence"/>
</dbReference>
<dbReference type="PROSITE" id="PS50082">
    <property type="entry name" value="WD_REPEATS_2"/>
    <property type="match status" value="1"/>
</dbReference>
<gene>
    <name evidence="3" type="ORF">CY34DRAFT_67203</name>
</gene>
<dbReference type="Pfam" id="PF00400">
    <property type="entry name" value="WD40"/>
    <property type="match status" value="1"/>
</dbReference>